<dbReference type="Gene3D" id="3.90.1150.10">
    <property type="entry name" value="Aspartate Aminotransferase, domain 1"/>
    <property type="match status" value="1"/>
</dbReference>
<protein>
    <submittedName>
        <fullName evidence="8">PLP-dependent aminotransferase family protein</fullName>
    </submittedName>
</protein>
<dbReference type="InterPro" id="IPR015421">
    <property type="entry name" value="PyrdxlP-dep_Trfase_major"/>
</dbReference>
<organism evidence="8 9">
    <name type="scientific">Candidatus Amunia macphersoniae</name>
    <dbReference type="NCBI Taxonomy" id="3127014"/>
    <lineage>
        <taxon>Bacteria</taxon>
        <taxon>Bacillati</taxon>
        <taxon>Candidatus Dormiibacterota</taxon>
        <taxon>Candidatus Dormibacteria</taxon>
        <taxon>Candidatus Aeolococcales</taxon>
        <taxon>Candidatus Aeolococcaceae</taxon>
        <taxon>Candidatus Amunia</taxon>
    </lineage>
</organism>
<accession>A0A934KNC3</accession>
<sequence>MATLPQPGWSPAFARRTQGASGELAAILALAAGTGMISFAGGLPDPRTFPVGVLAELTKRLLAGDAAVSLQYSPTPGLPGLRQAFGDRLAHTEGRRPQPGELMVTSGTIDAIGLLAKALIDAGDVVAVEAPTYLGAIDGFRGFQADIRGIPVDEDGVDVAAFERLCASNAPPKLLYTIPDHQNPTGITMSAERRTALVEVCRKHGVLLVEDVAYRELSFTADRPPTLWSLAPDVVVQAGTTSKTFFPGVRLGWAVGPAEVIAQMVIAKQNSDQCAGAFGQRLLEEYLRGHHLDPQLRASRALYAGRCHLMLAALDEYMPPAITWTRPRGGFFTWLSGPEWLDTTALARRARDAGLAFVPGRPFHPTGGGGNQLRLAYSLADDGQIIEGVRRLGTLIRSTMENR</sequence>
<keyword evidence="6" id="KW-0663">Pyridoxal phosphate</keyword>
<evidence type="ECO:0000256" key="6">
    <source>
        <dbReference type="ARBA" id="ARBA00022898"/>
    </source>
</evidence>
<comment type="cofactor">
    <cofactor evidence="1">
        <name>pyridoxal 5'-phosphate</name>
        <dbReference type="ChEBI" id="CHEBI:597326"/>
    </cofactor>
</comment>
<dbReference type="FunFam" id="3.40.640.10:FF:000053">
    <property type="entry name" value="Aminotransferase, class I"/>
    <property type="match status" value="1"/>
</dbReference>
<name>A0A934KNC3_9BACT</name>
<dbReference type="Pfam" id="PF00155">
    <property type="entry name" value="Aminotran_1_2"/>
    <property type="match status" value="1"/>
</dbReference>
<evidence type="ECO:0000313" key="8">
    <source>
        <dbReference type="EMBL" id="MBJ7609160.1"/>
    </source>
</evidence>
<comment type="similarity">
    <text evidence="2">Belongs to the class-I pyridoxal-phosphate-dependent aminotransferase family.</text>
</comment>
<evidence type="ECO:0000259" key="7">
    <source>
        <dbReference type="Pfam" id="PF00155"/>
    </source>
</evidence>
<dbReference type="InterPro" id="IPR015422">
    <property type="entry name" value="PyrdxlP-dep_Trfase_small"/>
</dbReference>
<keyword evidence="4 8" id="KW-0032">Aminotransferase</keyword>
<dbReference type="PANTHER" id="PTHR42790:SF19">
    <property type="entry name" value="KYNURENINE_ALPHA-AMINOADIPATE AMINOTRANSFERASE, MITOCHONDRIAL"/>
    <property type="match status" value="1"/>
</dbReference>
<dbReference type="AlphaFoldDB" id="A0A934KNC3"/>
<reference evidence="8 9" key="1">
    <citation type="submission" date="2020-10" db="EMBL/GenBank/DDBJ databases">
        <title>Ca. Dormibacterota MAGs.</title>
        <authorList>
            <person name="Montgomery K."/>
        </authorList>
    </citation>
    <scope>NUCLEOTIDE SEQUENCE [LARGE SCALE GENOMIC DNA]</scope>
    <source>
        <strain evidence="8">Mitchell_Peninsula_5</strain>
    </source>
</reference>
<dbReference type="InterPro" id="IPR050859">
    <property type="entry name" value="Class-I_PLP-dep_aminotransf"/>
</dbReference>
<dbReference type="CDD" id="cd00609">
    <property type="entry name" value="AAT_like"/>
    <property type="match status" value="1"/>
</dbReference>
<comment type="subunit">
    <text evidence="3">Homodimer.</text>
</comment>
<gene>
    <name evidence="8" type="ORF">JF887_06975</name>
</gene>
<dbReference type="PANTHER" id="PTHR42790">
    <property type="entry name" value="AMINOTRANSFERASE"/>
    <property type="match status" value="1"/>
</dbReference>
<keyword evidence="5" id="KW-0808">Transferase</keyword>
<comment type="caution">
    <text evidence="8">The sequence shown here is derived from an EMBL/GenBank/DDBJ whole genome shotgun (WGS) entry which is preliminary data.</text>
</comment>
<proteinExistence type="inferred from homology"/>
<evidence type="ECO:0000313" key="9">
    <source>
        <dbReference type="Proteomes" id="UP000614410"/>
    </source>
</evidence>
<dbReference type="GO" id="GO:0030170">
    <property type="term" value="F:pyridoxal phosphate binding"/>
    <property type="evidence" value="ECO:0007669"/>
    <property type="project" value="InterPro"/>
</dbReference>
<evidence type="ECO:0000256" key="5">
    <source>
        <dbReference type="ARBA" id="ARBA00022679"/>
    </source>
</evidence>
<dbReference type="Proteomes" id="UP000614410">
    <property type="component" value="Unassembled WGS sequence"/>
</dbReference>
<dbReference type="GO" id="GO:0008483">
    <property type="term" value="F:transaminase activity"/>
    <property type="evidence" value="ECO:0007669"/>
    <property type="project" value="UniProtKB-KW"/>
</dbReference>
<dbReference type="SUPFAM" id="SSF53383">
    <property type="entry name" value="PLP-dependent transferases"/>
    <property type="match status" value="1"/>
</dbReference>
<dbReference type="Gene3D" id="3.40.640.10">
    <property type="entry name" value="Type I PLP-dependent aspartate aminotransferase-like (Major domain)"/>
    <property type="match status" value="1"/>
</dbReference>
<evidence type="ECO:0000256" key="1">
    <source>
        <dbReference type="ARBA" id="ARBA00001933"/>
    </source>
</evidence>
<evidence type="ECO:0000256" key="3">
    <source>
        <dbReference type="ARBA" id="ARBA00011738"/>
    </source>
</evidence>
<dbReference type="GO" id="GO:1901605">
    <property type="term" value="P:alpha-amino acid metabolic process"/>
    <property type="evidence" value="ECO:0007669"/>
    <property type="project" value="TreeGrafter"/>
</dbReference>
<feature type="domain" description="Aminotransferase class I/classII large" evidence="7">
    <location>
        <begin position="50"/>
        <end position="391"/>
    </location>
</feature>
<evidence type="ECO:0000256" key="4">
    <source>
        <dbReference type="ARBA" id="ARBA00022576"/>
    </source>
</evidence>
<evidence type="ECO:0000256" key="2">
    <source>
        <dbReference type="ARBA" id="ARBA00007441"/>
    </source>
</evidence>
<dbReference type="InterPro" id="IPR004839">
    <property type="entry name" value="Aminotransferase_I/II_large"/>
</dbReference>
<dbReference type="InterPro" id="IPR015424">
    <property type="entry name" value="PyrdxlP-dep_Trfase"/>
</dbReference>
<dbReference type="EMBL" id="JAEKNN010000030">
    <property type="protein sequence ID" value="MBJ7609160.1"/>
    <property type="molecule type" value="Genomic_DNA"/>
</dbReference>